<dbReference type="EMBL" id="JAFBMS010000002">
    <property type="protein sequence ID" value="KAG9354810.1"/>
    <property type="molecule type" value="Genomic_DNA"/>
</dbReference>
<dbReference type="Proteomes" id="UP000824540">
    <property type="component" value="Unassembled WGS sequence"/>
</dbReference>
<protein>
    <submittedName>
        <fullName evidence="2">Uncharacterized protein</fullName>
    </submittedName>
</protein>
<accession>A0A8T2PTX0</accession>
<evidence type="ECO:0000313" key="2">
    <source>
        <dbReference type="EMBL" id="KAG9354810.1"/>
    </source>
</evidence>
<evidence type="ECO:0000313" key="3">
    <source>
        <dbReference type="Proteomes" id="UP000824540"/>
    </source>
</evidence>
<reference evidence="2" key="1">
    <citation type="thesis" date="2021" institute="BYU ScholarsArchive" country="Provo, UT, USA">
        <title>Applications of and Algorithms for Genome Assembly and Genomic Analyses with an Emphasis on Marine Teleosts.</title>
        <authorList>
            <person name="Pickett B.D."/>
        </authorList>
    </citation>
    <scope>NUCLEOTIDE SEQUENCE</scope>
    <source>
        <strain evidence="2">HI-2016</strain>
    </source>
</reference>
<proteinExistence type="predicted"/>
<evidence type="ECO:0000256" key="1">
    <source>
        <dbReference type="SAM" id="MobiDB-lite"/>
    </source>
</evidence>
<gene>
    <name evidence="2" type="ORF">JZ751_001523</name>
</gene>
<keyword evidence="3" id="KW-1185">Reference proteome</keyword>
<dbReference type="AlphaFoldDB" id="A0A8T2PTX0"/>
<sequence>MPKLNPEKSVNCSTGSKRVRKSERKRDLACTHPSPAKLARPGPKPATEIPSHHGSRTSLMVLGERVLASQPAS</sequence>
<comment type="caution">
    <text evidence="2">The sequence shown here is derived from an EMBL/GenBank/DDBJ whole genome shotgun (WGS) entry which is preliminary data.</text>
</comment>
<feature type="region of interest" description="Disordered" evidence="1">
    <location>
        <begin position="1"/>
        <end position="62"/>
    </location>
</feature>
<name>A0A8T2PTX0_9TELE</name>
<organism evidence="2 3">
    <name type="scientific">Albula glossodonta</name>
    <name type="common">roundjaw bonefish</name>
    <dbReference type="NCBI Taxonomy" id="121402"/>
    <lineage>
        <taxon>Eukaryota</taxon>
        <taxon>Metazoa</taxon>
        <taxon>Chordata</taxon>
        <taxon>Craniata</taxon>
        <taxon>Vertebrata</taxon>
        <taxon>Euteleostomi</taxon>
        <taxon>Actinopterygii</taxon>
        <taxon>Neopterygii</taxon>
        <taxon>Teleostei</taxon>
        <taxon>Albuliformes</taxon>
        <taxon>Albulidae</taxon>
        <taxon>Albula</taxon>
    </lineage>
</organism>